<dbReference type="EMBL" id="JAIXNE010000004">
    <property type="protein sequence ID" value="MCA6077298.1"/>
    <property type="molecule type" value="Genomic_DNA"/>
</dbReference>
<feature type="chain" id="PRO_5041156421" description="SnoaL-like domain-containing protein" evidence="1">
    <location>
        <begin position="23"/>
        <end position="157"/>
    </location>
</feature>
<protein>
    <recommendedName>
        <fullName evidence="6">SnoaL-like domain-containing protein</fullName>
    </recommendedName>
</protein>
<reference evidence="3" key="1">
    <citation type="submission" date="2021-09" db="EMBL/GenBank/DDBJ databases">
        <title>Fulvivirga sp. isolated from coastal sediment.</title>
        <authorList>
            <person name="Yu H."/>
        </authorList>
    </citation>
    <scope>NUCLEOTIDE SEQUENCE</scope>
    <source>
        <strain evidence="3">1062</strain>
    </source>
</reference>
<evidence type="ECO:0000313" key="5">
    <source>
        <dbReference type="Proteomes" id="UP001139409"/>
    </source>
</evidence>
<keyword evidence="1" id="KW-0732">Signal</keyword>
<dbReference type="RefSeq" id="WP_225698099.1">
    <property type="nucleotide sequence ID" value="NZ_JAIXNE010000002.1"/>
</dbReference>
<dbReference type="EMBL" id="JAIXNE010000002">
    <property type="protein sequence ID" value="MCA6074993.1"/>
    <property type="molecule type" value="Genomic_DNA"/>
</dbReference>
<evidence type="ECO:0000313" key="3">
    <source>
        <dbReference type="EMBL" id="MCA6076170.1"/>
    </source>
</evidence>
<evidence type="ECO:0008006" key="6">
    <source>
        <dbReference type="Google" id="ProtNLM"/>
    </source>
</evidence>
<name>A0A9X1HQN3_9BACT</name>
<evidence type="ECO:0000256" key="1">
    <source>
        <dbReference type="SAM" id="SignalP"/>
    </source>
</evidence>
<evidence type="ECO:0000313" key="4">
    <source>
        <dbReference type="EMBL" id="MCA6077298.1"/>
    </source>
</evidence>
<comment type="caution">
    <text evidence="3">The sequence shown here is derived from an EMBL/GenBank/DDBJ whole genome shotgun (WGS) entry which is preliminary data.</text>
</comment>
<feature type="signal peptide" evidence="1">
    <location>
        <begin position="1"/>
        <end position="22"/>
    </location>
</feature>
<sequence length="157" mass="18130">MKKIHLLSLLISMLSHSLFAQASESVEIVVPKKIERFIDGYVQAWSRGDVKYIMDNVYDVPFSIIDGDSTTVFNASANLENFLVETFKSLRNQGYGYSKRNKWERFEDHSDSKITITLNYTRYLTTGEIMGIKERRATYIIQKNGKGYRITQLIGNK</sequence>
<proteinExistence type="predicted"/>
<gene>
    <name evidence="2" type="ORF">LDX50_08940</name>
    <name evidence="3" type="ORF">LDX50_14910</name>
    <name evidence="4" type="ORF">LDX50_20630</name>
</gene>
<evidence type="ECO:0000313" key="2">
    <source>
        <dbReference type="EMBL" id="MCA6074993.1"/>
    </source>
</evidence>
<dbReference type="AlphaFoldDB" id="A0A9X1HQN3"/>
<dbReference type="Proteomes" id="UP001139409">
    <property type="component" value="Unassembled WGS sequence"/>
</dbReference>
<organism evidence="3 5">
    <name type="scientific">Fulvivirga sedimenti</name>
    <dbReference type="NCBI Taxonomy" id="2879465"/>
    <lineage>
        <taxon>Bacteria</taxon>
        <taxon>Pseudomonadati</taxon>
        <taxon>Bacteroidota</taxon>
        <taxon>Cytophagia</taxon>
        <taxon>Cytophagales</taxon>
        <taxon>Fulvivirgaceae</taxon>
        <taxon>Fulvivirga</taxon>
    </lineage>
</organism>
<accession>A0A9X1HQN3</accession>
<dbReference type="EMBL" id="JAIXNE010000003">
    <property type="protein sequence ID" value="MCA6076170.1"/>
    <property type="molecule type" value="Genomic_DNA"/>
</dbReference>
<keyword evidence="5" id="KW-1185">Reference proteome</keyword>